<accession>A0A6A6T6K1</accession>
<evidence type="ECO:0000313" key="3">
    <source>
        <dbReference type="Proteomes" id="UP000799324"/>
    </source>
</evidence>
<feature type="transmembrane region" description="Helical" evidence="1">
    <location>
        <begin position="498"/>
        <end position="515"/>
    </location>
</feature>
<name>A0A6A6T6K1_9PLEO</name>
<feature type="transmembrane region" description="Helical" evidence="1">
    <location>
        <begin position="121"/>
        <end position="141"/>
    </location>
</feature>
<reference evidence="2" key="1">
    <citation type="journal article" date="2020" name="Stud. Mycol.">
        <title>101 Dothideomycetes genomes: a test case for predicting lifestyles and emergence of pathogens.</title>
        <authorList>
            <person name="Haridas S."/>
            <person name="Albert R."/>
            <person name="Binder M."/>
            <person name="Bloem J."/>
            <person name="Labutti K."/>
            <person name="Salamov A."/>
            <person name="Andreopoulos B."/>
            <person name="Baker S."/>
            <person name="Barry K."/>
            <person name="Bills G."/>
            <person name="Bluhm B."/>
            <person name="Cannon C."/>
            <person name="Castanera R."/>
            <person name="Culley D."/>
            <person name="Daum C."/>
            <person name="Ezra D."/>
            <person name="Gonzalez J."/>
            <person name="Henrissat B."/>
            <person name="Kuo A."/>
            <person name="Liang C."/>
            <person name="Lipzen A."/>
            <person name="Lutzoni F."/>
            <person name="Magnuson J."/>
            <person name="Mondo S."/>
            <person name="Nolan M."/>
            <person name="Ohm R."/>
            <person name="Pangilinan J."/>
            <person name="Park H.-J."/>
            <person name="Ramirez L."/>
            <person name="Alfaro M."/>
            <person name="Sun H."/>
            <person name="Tritt A."/>
            <person name="Yoshinaga Y."/>
            <person name="Zwiers L.-H."/>
            <person name="Turgeon B."/>
            <person name="Goodwin S."/>
            <person name="Spatafora J."/>
            <person name="Crous P."/>
            <person name="Grigoriev I."/>
        </authorList>
    </citation>
    <scope>NUCLEOTIDE SEQUENCE</scope>
    <source>
        <strain evidence="2">CBS 122681</strain>
    </source>
</reference>
<keyword evidence="3" id="KW-1185">Reference proteome</keyword>
<dbReference type="Proteomes" id="UP000799324">
    <property type="component" value="Unassembled WGS sequence"/>
</dbReference>
<keyword evidence="1" id="KW-0812">Transmembrane</keyword>
<gene>
    <name evidence="2" type="ORF">K491DRAFT_758900</name>
</gene>
<keyword evidence="1" id="KW-0472">Membrane</keyword>
<dbReference type="EMBL" id="MU004363">
    <property type="protein sequence ID" value="KAF2654458.1"/>
    <property type="molecule type" value="Genomic_DNA"/>
</dbReference>
<proteinExistence type="predicted"/>
<organism evidence="2 3">
    <name type="scientific">Lophiostoma macrostomum CBS 122681</name>
    <dbReference type="NCBI Taxonomy" id="1314788"/>
    <lineage>
        <taxon>Eukaryota</taxon>
        <taxon>Fungi</taxon>
        <taxon>Dikarya</taxon>
        <taxon>Ascomycota</taxon>
        <taxon>Pezizomycotina</taxon>
        <taxon>Dothideomycetes</taxon>
        <taxon>Pleosporomycetidae</taxon>
        <taxon>Pleosporales</taxon>
        <taxon>Lophiostomataceae</taxon>
        <taxon>Lophiostoma</taxon>
    </lineage>
</organism>
<feature type="transmembrane region" description="Helical" evidence="1">
    <location>
        <begin position="20"/>
        <end position="41"/>
    </location>
</feature>
<keyword evidence="1" id="KW-1133">Transmembrane helix</keyword>
<sequence length="593" mass="65034">MGVLGYQSLDNTAPKMRSRGWLSPLVGFIATTIVSLVLVVLNARAWRSSEATVAWVTGARSTIAIGVQIVSHILGWVQVQSLCNVLEYSFRVALPHRSISLERIRFFEAISRPNVAWHARWPLKLASIIFVAVSILPGALWSGAITPLMSERLTTRTLELPTFESPNVSTIFQAGNSTGERVKGFGSSPVWQTSNGLFTFDLSISSIRGTFLGYASSSSNATQPGSLVPKFDQTGYHFLNRSFGIGSSAGLVDIPDATLPQWYTFQETGFHSSVKCTQNDTSAMAINYIESNDATFNQKFQAKGTFANGANVSIAYPQLCPQRQDIFMWSFGYDRPNKRSLLSIAVDVDTPNDDDDWQFHQFHNVQCEVNYNMSNFQAKVNITDKTIEVNKLEDVDWADYSDVVLDALDGSMSRYSSDESMAFGSQLGHTVVLNLIQLQKINGNNSTDTLFESLEHLLSSLVDNSLGMLSATRLVGANATVQVDATVGLPAVIYGKPIYIYGILALNMLLILVFVEEAIRTRLWHGMVDLELSDAAMVIVSGSAGGTALAERTQSLSKEQIGDIRVRVSTIKATGREAFIPHKMSSHIELAQP</sequence>
<evidence type="ECO:0000313" key="2">
    <source>
        <dbReference type="EMBL" id="KAF2654458.1"/>
    </source>
</evidence>
<evidence type="ECO:0000256" key="1">
    <source>
        <dbReference type="SAM" id="Phobius"/>
    </source>
</evidence>
<dbReference type="AlphaFoldDB" id="A0A6A6T6K1"/>
<protein>
    <submittedName>
        <fullName evidence="2">Uncharacterized protein</fullName>
    </submittedName>
</protein>
<dbReference type="OrthoDB" id="529273at2759"/>